<feature type="domain" description="DUF8148" evidence="2">
    <location>
        <begin position="183"/>
        <end position="236"/>
    </location>
</feature>
<feature type="region of interest" description="Disordered" evidence="1">
    <location>
        <begin position="1"/>
        <end position="22"/>
    </location>
</feature>
<organism evidence="3 4">
    <name type="scientific">Halomarina ordinaria</name>
    <dbReference type="NCBI Taxonomy" id="3033939"/>
    <lineage>
        <taxon>Archaea</taxon>
        <taxon>Methanobacteriati</taxon>
        <taxon>Methanobacteriota</taxon>
        <taxon>Stenosarchaea group</taxon>
        <taxon>Halobacteria</taxon>
        <taxon>Halobacteriales</taxon>
        <taxon>Natronomonadaceae</taxon>
        <taxon>Halomarina</taxon>
    </lineage>
</organism>
<dbReference type="InterPro" id="IPR059016">
    <property type="entry name" value="DUF8148_C"/>
</dbReference>
<sequence>MTSAVGCQSTTSGEVPVQRPWADHPRAAEKTQLLEYACEWPEGAPIACAVRDLFGEETDLAGADAQLARRLYENYPKLFETTRQDGLTWVEPRPAAFHLTASKHGAKPTDGTGVALSNAKNMLRRRRTIDDDPVWGDFLGAFAAKRDATDDRFHAFEARDNPDEHLLVPYETRFNSSRRVAGMVERYNTAWERASERSDRAVLVTLTTDPKRFESIYAAADSLSTDLNRFRSWLASPAQLGERPPSLVVREFTQRGLIHAHVVFFGVPWVAPQKRIATYWSARRDRGEIVDVRQLTNRDGRWLWRNSRPTGAAYSPRRYLAKMLHEFDEVADTDVATLQRGANALRGATSMSERPETSESSEPHARPALCDRARTWAQVALYWATNTRVFTASPVLKTEREGERRPESSRWRYLGTARYEQFPASVTNGACVVTPGSQYHPTTEITDPPPVTTCVS</sequence>
<dbReference type="AlphaFoldDB" id="A0ABD5UAF4"/>
<reference evidence="3 4" key="1">
    <citation type="journal article" date="2019" name="Int. J. Syst. Evol. Microbiol.">
        <title>The Global Catalogue of Microorganisms (GCM) 10K type strain sequencing project: providing services to taxonomists for standard genome sequencing and annotation.</title>
        <authorList>
            <consortium name="The Broad Institute Genomics Platform"/>
            <consortium name="The Broad Institute Genome Sequencing Center for Infectious Disease"/>
            <person name="Wu L."/>
            <person name="Ma J."/>
        </authorList>
    </citation>
    <scope>NUCLEOTIDE SEQUENCE [LARGE SCALE GENOMIC DNA]</scope>
    <source>
        <strain evidence="3 4">PSRA2</strain>
    </source>
</reference>
<dbReference type="Proteomes" id="UP001596406">
    <property type="component" value="Unassembled WGS sequence"/>
</dbReference>
<keyword evidence="4" id="KW-1185">Reference proteome</keyword>
<gene>
    <name evidence="3" type="ORF">ACFQHK_01525</name>
</gene>
<accession>A0ABD5UAF4</accession>
<name>A0ABD5UAF4_9EURY</name>
<feature type="compositionally biased region" description="Polar residues" evidence="1">
    <location>
        <begin position="1"/>
        <end position="13"/>
    </location>
</feature>
<dbReference type="Pfam" id="PF26475">
    <property type="entry name" value="DUF8148_C"/>
    <property type="match status" value="1"/>
</dbReference>
<protein>
    <recommendedName>
        <fullName evidence="2">DUF8148 domain-containing protein</fullName>
    </recommendedName>
</protein>
<proteinExistence type="predicted"/>
<dbReference type="EMBL" id="JBHSXM010000001">
    <property type="protein sequence ID" value="MFC6835186.1"/>
    <property type="molecule type" value="Genomic_DNA"/>
</dbReference>
<evidence type="ECO:0000256" key="1">
    <source>
        <dbReference type="SAM" id="MobiDB-lite"/>
    </source>
</evidence>
<feature type="region of interest" description="Disordered" evidence="1">
    <location>
        <begin position="344"/>
        <end position="367"/>
    </location>
</feature>
<comment type="caution">
    <text evidence="3">The sequence shown here is derived from an EMBL/GenBank/DDBJ whole genome shotgun (WGS) entry which is preliminary data.</text>
</comment>
<feature type="compositionally biased region" description="Basic and acidic residues" evidence="1">
    <location>
        <begin position="353"/>
        <end position="367"/>
    </location>
</feature>
<evidence type="ECO:0000313" key="3">
    <source>
        <dbReference type="EMBL" id="MFC6835186.1"/>
    </source>
</evidence>
<evidence type="ECO:0000313" key="4">
    <source>
        <dbReference type="Proteomes" id="UP001596406"/>
    </source>
</evidence>
<dbReference type="RefSeq" id="WP_304446893.1">
    <property type="nucleotide sequence ID" value="NZ_JARRAH010000001.1"/>
</dbReference>
<evidence type="ECO:0000259" key="2">
    <source>
        <dbReference type="Pfam" id="PF26475"/>
    </source>
</evidence>